<protein>
    <submittedName>
        <fullName evidence="2">Oxidoreductase</fullName>
    </submittedName>
</protein>
<proteinExistence type="predicted"/>
<keyword evidence="1" id="KW-0732">Signal</keyword>
<sequence length="166" mass="18314">MQLRLLLIAFALFALPLGAFPLEAPEGQPLLTVTGQIEQTNEGDAAVFDRAMLEAMDPVTYETGTVWTEGVQRFTGVPLARLMQEVGAADVSIYATAINDYAVEIPAGDWSRGAPIVAFLTNDAPMSRREKGPLWIIYPFDSKPEFQTETILSRSIWQLDRIVVGR</sequence>
<gene>
    <name evidence="2" type="ORF">RM543_03000</name>
</gene>
<keyword evidence="3" id="KW-1185">Reference proteome</keyword>
<dbReference type="InterPro" id="IPR036374">
    <property type="entry name" value="OxRdtase_Mopterin-bd_sf"/>
</dbReference>
<accession>A0ABU3DD48</accession>
<comment type="caution">
    <text evidence="2">The sequence shown here is derived from an EMBL/GenBank/DDBJ whole genome shotgun (WGS) entry which is preliminary data.</text>
</comment>
<dbReference type="EMBL" id="JAVRHL010000001">
    <property type="protein sequence ID" value="MDT0681640.1"/>
    <property type="molecule type" value="Genomic_DNA"/>
</dbReference>
<evidence type="ECO:0000256" key="1">
    <source>
        <dbReference type="SAM" id="SignalP"/>
    </source>
</evidence>
<organism evidence="2 3">
    <name type="scientific">Tropicimonas omnivorans</name>
    <dbReference type="NCBI Taxonomy" id="3075590"/>
    <lineage>
        <taxon>Bacteria</taxon>
        <taxon>Pseudomonadati</taxon>
        <taxon>Pseudomonadota</taxon>
        <taxon>Alphaproteobacteria</taxon>
        <taxon>Rhodobacterales</taxon>
        <taxon>Roseobacteraceae</taxon>
        <taxon>Tropicimonas</taxon>
    </lineage>
</organism>
<evidence type="ECO:0000313" key="3">
    <source>
        <dbReference type="Proteomes" id="UP001265259"/>
    </source>
</evidence>
<dbReference type="Proteomes" id="UP001265259">
    <property type="component" value="Unassembled WGS sequence"/>
</dbReference>
<feature type="chain" id="PRO_5046000300" evidence="1">
    <location>
        <begin position="20"/>
        <end position="166"/>
    </location>
</feature>
<dbReference type="RefSeq" id="WP_311689412.1">
    <property type="nucleotide sequence ID" value="NZ_JAVRHL010000001.1"/>
</dbReference>
<feature type="signal peptide" evidence="1">
    <location>
        <begin position="1"/>
        <end position="19"/>
    </location>
</feature>
<name>A0ABU3DD48_9RHOB</name>
<evidence type="ECO:0000313" key="2">
    <source>
        <dbReference type="EMBL" id="MDT0681640.1"/>
    </source>
</evidence>
<dbReference type="SUPFAM" id="SSF56524">
    <property type="entry name" value="Oxidoreductase molybdopterin-binding domain"/>
    <property type="match status" value="1"/>
</dbReference>
<reference evidence="2 3" key="1">
    <citation type="submission" date="2023-09" db="EMBL/GenBank/DDBJ databases">
        <authorList>
            <person name="Rey-Velasco X."/>
        </authorList>
    </citation>
    <scope>NUCLEOTIDE SEQUENCE [LARGE SCALE GENOMIC DNA]</scope>
    <source>
        <strain evidence="2 3">F158</strain>
    </source>
</reference>